<dbReference type="GO" id="GO:0005886">
    <property type="term" value="C:plasma membrane"/>
    <property type="evidence" value="ECO:0007669"/>
    <property type="project" value="TreeGrafter"/>
</dbReference>
<feature type="transmembrane region" description="Helical" evidence="7">
    <location>
        <begin position="434"/>
        <end position="461"/>
    </location>
</feature>
<keyword evidence="5 7" id="KW-0472">Membrane</keyword>
<evidence type="ECO:0000256" key="7">
    <source>
        <dbReference type="SAM" id="Phobius"/>
    </source>
</evidence>
<evidence type="ECO:0000313" key="8">
    <source>
        <dbReference type="EMBL" id="KAJ7683027.1"/>
    </source>
</evidence>
<organism evidence="8 9">
    <name type="scientific">Mycena rosella</name>
    <name type="common">Pink bonnet</name>
    <name type="synonym">Agaricus rosellus</name>
    <dbReference type="NCBI Taxonomy" id="1033263"/>
    <lineage>
        <taxon>Eukaryota</taxon>
        <taxon>Fungi</taxon>
        <taxon>Dikarya</taxon>
        <taxon>Basidiomycota</taxon>
        <taxon>Agaricomycotina</taxon>
        <taxon>Agaricomycetes</taxon>
        <taxon>Agaricomycetidae</taxon>
        <taxon>Agaricales</taxon>
        <taxon>Marasmiineae</taxon>
        <taxon>Mycenaceae</taxon>
        <taxon>Mycena</taxon>
    </lineage>
</organism>
<comment type="similarity">
    <text evidence="2">Belongs to the purine-cytosine permease (2.A.39) family.</text>
</comment>
<feature type="transmembrane region" description="Helical" evidence="7">
    <location>
        <begin position="193"/>
        <end position="214"/>
    </location>
</feature>
<dbReference type="FunFam" id="1.10.4160.10:FF:000001">
    <property type="entry name" value="Uracil permease, putative"/>
    <property type="match status" value="1"/>
</dbReference>
<dbReference type="InterPro" id="IPR001248">
    <property type="entry name" value="Pur-cyt_permease"/>
</dbReference>
<comment type="subcellular location">
    <subcellularLocation>
        <location evidence="1">Membrane</location>
        <topology evidence="1">Multi-pass membrane protein</topology>
    </subcellularLocation>
</comment>
<proteinExistence type="inferred from homology"/>
<evidence type="ECO:0000256" key="5">
    <source>
        <dbReference type="ARBA" id="ARBA00023136"/>
    </source>
</evidence>
<dbReference type="PANTHER" id="PTHR30618:SF2">
    <property type="entry name" value="ALLANTOIN PERMEASE-RELATED"/>
    <property type="match status" value="1"/>
</dbReference>
<dbReference type="Gene3D" id="1.10.4160.10">
    <property type="entry name" value="Hydantoin permease"/>
    <property type="match status" value="1"/>
</dbReference>
<feature type="region of interest" description="Disordered" evidence="6">
    <location>
        <begin position="513"/>
        <end position="545"/>
    </location>
</feature>
<dbReference type="NCBIfam" id="TIGR00800">
    <property type="entry name" value="ncs1"/>
    <property type="match status" value="1"/>
</dbReference>
<evidence type="ECO:0000256" key="2">
    <source>
        <dbReference type="ARBA" id="ARBA00008974"/>
    </source>
</evidence>
<feature type="transmembrane region" description="Helical" evidence="7">
    <location>
        <begin position="395"/>
        <end position="414"/>
    </location>
</feature>
<evidence type="ECO:0000256" key="1">
    <source>
        <dbReference type="ARBA" id="ARBA00004141"/>
    </source>
</evidence>
<dbReference type="GO" id="GO:0015205">
    <property type="term" value="F:nucleobase transmembrane transporter activity"/>
    <property type="evidence" value="ECO:0007669"/>
    <property type="project" value="TreeGrafter"/>
</dbReference>
<dbReference type="InterPro" id="IPR012681">
    <property type="entry name" value="NCS1"/>
</dbReference>
<dbReference type="AlphaFoldDB" id="A0AAD7GCR8"/>
<reference evidence="8" key="1">
    <citation type="submission" date="2023-03" db="EMBL/GenBank/DDBJ databases">
        <title>Massive genome expansion in bonnet fungi (Mycena s.s.) driven by repeated elements and novel gene families across ecological guilds.</title>
        <authorList>
            <consortium name="Lawrence Berkeley National Laboratory"/>
            <person name="Harder C.B."/>
            <person name="Miyauchi S."/>
            <person name="Viragh M."/>
            <person name="Kuo A."/>
            <person name="Thoen E."/>
            <person name="Andreopoulos B."/>
            <person name="Lu D."/>
            <person name="Skrede I."/>
            <person name="Drula E."/>
            <person name="Henrissat B."/>
            <person name="Morin E."/>
            <person name="Kohler A."/>
            <person name="Barry K."/>
            <person name="LaButti K."/>
            <person name="Morin E."/>
            <person name="Salamov A."/>
            <person name="Lipzen A."/>
            <person name="Mereny Z."/>
            <person name="Hegedus B."/>
            <person name="Baldrian P."/>
            <person name="Stursova M."/>
            <person name="Weitz H."/>
            <person name="Taylor A."/>
            <person name="Grigoriev I.V."/>
            <person name="Nagy L.G."/>
            <person name="Martin F."/>
            <person name="Kauserud H."/>
        </authorList>
    </citation>
    <scope>NUCLEOTIDE SEQUENCE</scope>
    <source>
        <strain evidence="8">CBHHK067</strain>
    </source>
</reference>
<keyword evidence="9" id="KW-1185">Reference proteome</keyword>
<feature type="transmembrane region" description="Helical" evidence="7">
    <location>
        <begin position="366"/>
        <end position="383"/>
    </location>
</feature>
<comment type="caution">
    <text evidence="8">The sequence shown here is derived from an EMBL/GenBank/DDBJ whole genome shotgun (WGS) entry which is preliminary data.</text>
</comment>
<dbReference type="InterPro" id="IPR045225">
    <property type="entry name" value="Uracil/uridine/allantoin_perm"/>
</dbReference>
<evidence type="ECO:0000256" key="3">
    <source>
        <dbReference type="ARBA" id="ARBA00022692"/>
    </source>
</evidence>
<feature type="transmembrane region" description="Helical" evidence="7">
    <location>
        <begin position="69"/>
        <end position="89"/>
    </location>
</feature>
<feature type="transmembrane region" description="Helical" evidence="7">
    <location>
        <begin position="273"/>
        <end position="291"/>
    </location>
</feature>
<dbReference type="EMBL" id="JARKIE010000112">
    <property type="protein sequence ID" value="KAJ7683027.1"/>
    <property type="molecule type" value="Genomic_DNA"/>
</dbReference>
<feature type="transmembrane region" description="Helical" evidence="7">
    <location>
        <begin position="473"/>
        <end position="492"/>
    </location>
</feature>
<feature type="transmembrane region" description="Helical" evidence="7">
    <location>
        <begin position="169"/>
        <end position="187"/>
    </location>
</feature>
<gene>
    <name evidence="8" type="ORF">B0H17DRAFT_1075034</name>
</gene>
<evidence type="ECO:0000256" key="6">
    <source>
        <dbReference type="SAM" id="MobiDB-lite"/>
    </source>
</evidence>
<feature type="transmembrane region" description="Helical" evidence="7">
    <location>
        <begin position="42"/>
        <end position="63"/>
    </location>
</feature>
<name>A0AAD7GCR8_MYCRO</name>
<feature type="transmembrane region" description="Helical" evidence="7">
    <location>
        <begin position="234"/>
        <end position="253"/>
    </location>
</feature>
<sequence length="545" mass="60343">MGFLERLEVAHEPGLTHSQLFLTNEDLLPVPEEKRTWASFNFFAFWIADSFNVNTWMIVSSMVQLGLSWWQAWICVWIGYGIVSPFIVLNARPGAIFHVTFPVVARTSFGLYGSLWTTFNRAAMACIWYGVQASIGGSCMLVMLRAMWPSVNNIPNHLPASSGTTTKDFMCFFLFWLISLPAIWFPIHQIRHLFTVKSIVAPIAGITFFIWCIVKAKGVGPIIRQPSTLHGTDLAWAMVASLMSCISNMATLVTNAPDFASRAKTPAAAFLPQLISVPLTFSLVSFIGIIVSSSSVTIYGEAVWSPVDLLGKFLDDSPSSATRFGVWFISASFIIAQLGTNISANSVSAGCDLTALFPRFINIRRGGYVAAIVGLCMLPWNLLKSSNSFTSYLSAYSVFLSSIAGVMITEYYLVRKGHYRVTDLYHARRDGWYWYTYGINFRAYIAYIAGILINVVGFAGATGRTVPLAATRIYQMSFFTGFGVSALVYWLLTRAFPVPGMARVFEEMDVSGAEERDDASWSEENAKEGRDTKEAGNVYAEEVKA</sequence>
<dbReference type="CDD" id="cd11482">
    <property type="entry name" value="SLC-NCS1sbd_NRT1-like"/>
    <property type="match status" value="1"/>
</dbReference>
<dbReference type="PANTHER" id="PTHR30618">
    <property type="entry name" value="NCS1 FAMILY PURINE/PYRIMIDINE TRANSPORTER"/>
    <property type="match status" value="1"/>
</dbReference>
<accession>A0AAD7GCR8</accession>
<feature type="compositionally biased region" description="Basic and acidic residues" evidence="6">
    <location>
        <begin position="524"/>
        <end position="534"/>
    </location>
</feature>
<keyword evidence="4 7" id="KW-1133">Transmembrane helix</keyword>
<dbReference type="Proteomes" id="UP001221757">
    <property type="component" value="Unassembled WGS sequence"/>
</dbReference>
<keyword evidence="3 7" id="KW-0812">Transmembrane</keyword>
<evidence type="ECO:0000256" key="4">
    <source>
        <dbReference type="ARBA" id="ARBA00022989"/>
    </source>
</evidence>
<dbReference type="Pfam" id="PF02133">
    <property type="entry name" value="Transp_cyt_pur"/>
    <property type="match status" value="1"/>
</dbReference>
<evidence type="ECO:0000313" key="9">
    <source>
        <dbReference type="Proteomes" id="UP001221757"/>
    </source>
</evidence>
<feature type="transmembrane region" description="Helical" evidence="7">
    <location>
        <begin position="127"/>
        <end position="148"/>
    </location>
</feature>
<protein>
    <submittedName>
        <fullName evidence="8">NCS1 nucleoside transporter family</fullName>
    </submittedName>
</protein>